<evidence type="ECO:0000256" key="1">
    <source>
        <dbReference type="ARBA" id="ARBA00008520"/>
    </source>
</evidence>
<sequence>MRRSILLASALVTTLALSACGSDDAAEPAEGSTDDATATEGEDAGDDMATGSLTVWVDETRQAAVESAAEDFTAETGTEVELVLKPFEDIRTDFIAQVPTGEGPDVTVGAHDWLGELITNGVVAPVELGDTTPQFEDVAVEAFTADGAVYGMPYAIENIALIRNTELADSAPATWDEAIAAGEDAGTKYPLLIQTGVEGDPYTYYPFQTSFGAPVFEQNEDGSYSPEIAMGGDAGTAYAQWLAEQGESGALTTDITYDIAVEAFAKGQSPFIVGGPWMLEQFADLDLAIDPIPAAGDEAAQPFVGVQGFYVSAQSENALLANDFLVNYLSTEEAQTALFEAGGRPPALTAAADAASSDPIVAGFREVGAEAVPMPSIPEMGSVWAFWGVTEANIISGSADPAKAWDKMIADIEGALDS</sequence>
<keyword evidence="3" id="KW-0762">Sugar transport</keyword>
<evidence type="ECO:0000256" key="4">
    <source>
        <dbReference type="ARBA" id="ARBA00022729"/>
    </source>
</evidence>
<comment type="similarity">
    <text evidence="1">Belongs to the bacterial solute-binding protein 1 family.</text>
</comment>
<dbReference type="PRINTS" id="PR00181">
    <property type="entry name" value="MALTOSEBP"/>
</dbReference>
<evidence type="ECO:0000256" key="2">
    <source>
        <dbReference type="ARBA" id="ARBA00022448"/>
    </source>
</evidence>
<dbReference type="SUPFAM" id="SSF53850">
    <property type="entry name" value="Periplasmic binding protein-like II"/>
    <property type="match status" value="1"/>
</dbReference>
<accession>A0ABP8YLD0</accession>
<dbReference type="InterPro" id="IPR006059">
    <property type="entry name" value="SBP"/>
</dbReference>
<dbReference type="PANTHER" id="PTHR30061">
    <property type="entry name" value="MALTOSE-BINDING PERIPLASMIC PROTEIN"/>
    <property type="match status" value="1"/>
</dbReference>
<feature type="region of interest" description="Disordered" evidence="5">
    <location>
        <begin position="23"/>
        <end position="48"/>
    </location>
</feature>
<keyword evidence="4 6" id="KW-0732">Signal</keyword>
<proteinExistence type="inferred from homology"/>
<dbReference type="RefSeq" id="WP_172150199.1">
    <property type="nucleotide sequence ID" value="NZ_BAABID010000008.1"/>
</dbReference>
<dbReference type="Pfam" id="PF13416">
    <property type="entry name" value="SBP_bac_8"/>
    <property type="match status" value="1"/>
</dbReference>
<dbReference type="InterPro" id="IPR006060">
    <property type="entry name" value="Maltose/Cyclodextrin-bd"/>
</dbReference>
<keyword evidence="8" id="KW-1185">Reference proteome</keyword>
<evidence type="ECO:0000313" key="8">
    <source>
        <dbReference type="Proteomes" id="UP001500956"/>
    </source>
</evidence>
<evidence type="ECO:0000256" key="5">
    <source>
        <dbReference type="SAM" id="MobiDB-lite"/>
    </source>
</evidence>
<feature type="chain" id="PRO_5046064344" evidence="6">
    <location>
        <begin position="26"/>
        <end position="418"/>
    </location>
</feature>
<comment type="caution">
    <text evidence="7">The sequence shown here is derived from an EMBL/GenBank/DDBJ whole genome shotgun (WGS) entry which is preliminary data.</text>
</comment>
<protein>
    <submittedName>
        <fullName evidence="7">Extracellular solute-binding protein</fullName>
    </submittedName>
</protein>
<reference evidence="8" key="1">
    <citation type="journal article" date="2019" name="Int. J. Syst. Evol. Microbiol.">
        <title>The Global Catalogue of Microorganisms (GCM) 10K type strain sequencing project: providing services to taxonomists for standard genome sequencing and annotation.</title>
        <authorList>
            <consortium name="The Broad Institute Genomics Platform"/>
            <consortium name="The Broad Institute Genome Sequencing Center for Infectious Disease"/>
            <person name="Wu L."/>
            <person name="Ma J."/>
        </authorList>
    </citation>
    <scope>NUCLEOTIDE SEQUENCE [LARGE SCALE GENOMIC DNA]</scope>
    <source>
        <strain evidence="8">JCM 18063</strain>
    </source>
</reference>
<gene>
    <name evidence="7" type="ORF">GCM10023216_20920</name>
</gene>
<evidence type="ECO:0000313" key="7">
    <source>
        <dbReference type="EMBL" id="GAA4729276.1"/>
    </source>
</evidence>
<evidence type="ECO:0000256" key="3">
    <source>
        <dbReference type="ARBA" id="ARBA00022597"/>
    </source>
</evidence>
<dbReference type="Gene3D" id="3.40.190.10">
    <property type="entry name" value="Periplasmic binding protein-like II"/>
    <property type="match status" value="2"/>
</dbReference>
<dbReference type="Proteomes" id="UP001500956">
    <property type="component" value="Unassembled WGS sequence"/>
</dbReference>
<organism evidence="7 8">
    <name type="scientific">Isoptericola chiayiensis</name>
    <dbReference type="NCBI Taxonomy" id="579446"/>
    <lineage>
        <taxon>Bacteria</taxon>
        <taxon>Bacillati</taxon>
        <taxon>Actinomycetota</taxon>
        <taxon>Actinomycetes</taxon>
        <taxon>Micrococcales</taxon>
        <taxon>Promicromonosporaceae</taxon>
        <taxon>Isoptericola</taxon>
    </lineage>
</organism>
<keyword evidence="2" id="KW-0813">Transport</keyword>
<dbReference type="PANTHER" id="PTHR30061:SF50">
    <property type="entry name" value="MALTOSE_MALTODEXTRIN-BINDING PERIPLASMIC PROTEIN"/>
    <property type="match status" value="1"/>
</dbReference>
<feature type="signal peptide" evidence="6">
    <location>
        <begin position="1"/>
        <end position="25"/>
    </location>
</feature>
<dbReference type="PROSITE" id="PS51257">
    <property type="entry name" value="PROKAR_LIPOPROTEIN"/>
    <property type="match status" value="1"/>
</dbReference>
<name>A0ABP8YLD0_9MICO</name>
<dbReference type="CDD" id="cd13586">
    <property type="entry name" value="PBP2_Maltose_binding_like"/>
    <property type="match status" value="1"/>
</dbReference>
<evidence type="ECO:0000256" key="6">
    <source>
        <dbReference type="SAM" id="SignalP"/>
    </source>
</evidence>
<dbReference type="EMBL" id="BAABID010000008">
    <property type="protein sequence ID" value="GAA4729276.1"/>
    <property type="molecule type" value="Genomic_DNA"/>
</dbReference>